<evidence type="ECO:0000313" key="2">
    <source>
        <dbReference type="EMBL" id="KAJ7771449.1"/>
    </source>
</evidence>
<accession>A0AAD7JT62</accession>
<sequence length="391" mass="43104">MSPVETEELVVDFPAHLAAQLCYVSPGSHGWMFAVDKAVAAAFNTAHQSIRKVARSFGNEGRKEPLGVYKIQRWFEADMYGPEFCQFSEQDQDLLVSRLTNEKSGTSAFKAKEQALVLSQHTVTCLFLQHLPTTTVRSRNSDRTPIPVDQAGRSERVSTTSSSSTLKTNIPPTSTRRMNAQATANIGRMYEPQNKNSPTPNNANTQLSYEPPHQITVPVENGTGSAFNQGNSMPNGAPHRMITSTLNTNIPIPTIGAMASSYEPPPRITVPLLNFTPPTPTLKGAPFVRPFADSNVPRRDLLYPHRGLLATGSHPQSTSHHARNGNGPSASTSRRSPEQHRPVQPVPPMNWDQNDPSSPRGPRQQWPHNNMSAGPPPGYYDQQYFHGQKRM</sequence>
<name>A0AAD7JT62_9AGAR</name>
<dbReference type="AlphaFoldDB" id="A0AAD7JT62"/>
<keyword evidence="3" id="KW-1185">Reference proteome</keyword>
<evidence type="ECO:0000313" key="3">
    <source>
        <dbReference type="Proteomes" id="UP001215598"/>
    </source>
</evidence>
<feature type="region of interest" description="Disordered" evidence="1">
    <location>
        <begin position="308"/>
        <end position="391"/>
    </location>
</feature>
<gene>
    <name evidence="2" type="ORF">B0H16DRAFT_1513588</name>
</gene>
<dbReference type="Proteomes" id="UP001215598">
    <property type="component" value="Unassembled WGS sequence"/>
</dbReference>
<comment type="caution">
    <text evidence="2">The sequence shown here is derived from an EMBL/GenBank/DDBJ whole genome shotgun (WGS) entry which is preliminary data.</text>
</comment>
<proteinExistence type="predicted"/>
<organism evidence="2 3">
    <name type="scientific">Mycena metata</name>
    <dbReference type="NCBI Taxonomy" id="1033252"/>
    <lineage>
        <taxon>Eukaryota</taxon>
        <taxon>Fungi</taxon>
        <taxon>Dikarya</taxon>
        <taxon>Basidiomycota</taxon>
        <taxon>Agaricomycotina</taxon>
        <taxon>Agaricomycetes</taxon>
        <taxon>Agaricomycetidae</taxon>
        <taxon>Agaricales</taxon>
        <taxon>Marasmiineae</taxon>
        <taxon>Mycenaceae</taxon>
        <taxon>Mycena</taxon>
    </lineage>
</organism>
<reference evidence="2" key="1">
    <citation type="submission" date="2023-03" db="EMBL/GenBank/DDBJ databases">
        <title>Massive genome expansion in bonnet fungi (Mycena s.s.) driven by repeated elements and novel gene families across ecological guilds.</title>
        <authorList>
            <consortium name="Lawrence Berkeley National Laboratory"/>
            <person name="Harder C.B."/>
            <person name="Miyauchi S."/>
            <person name="Viragh M."/>
            <person name="Kuo A."/>
            <person name="Thoen E."/>
            <person name="Andreopoulos B."/>
            <person name="Lu D."/>
            <person name="Skrede I."/>
            <person name="Drula E."/>
            <person name="Henrissat B."/>
            <person name="Morin E."/>
            <person name="Kohler A."/>
            <person name="Barry K."/>
            <person name="LaButti K."/>
            <person name="Morin E."/>
            <person name="Salamov A."/>
            <person name="Lipzen A."/>
            <person name="Mereny Z."/>
            <person name="Hegedus B."/>
            <person name="Baldrian P."/>
            <person name="Stursova M."/>
            <person name="Weitz H."/>
            <person name="Taylor A."/>
            <person name="Grigoriev I.V."/>
            <person name="Nagy L.G."/>
            <person name="Martin F."/>
            <person name="Kauserud H."/>
        </authorList>
    </citation>
    <scope>NUCLEOTIDE SEQUENCE</scope>
    <source>
        <strain evidence="2">CBHHK182m</strain>
    </source>
</reference>
<evidence type="ECO:0000256" key="1">
    <source>
        <dbReference type="SAM" id="MobiDB-lite"/>
    </source>
</evidence>
<protein>
    <submittedName>
        <fullName evidence="2">Uncharacterized protein</fullName>
    </submittedName>
</protein>
<dbReference type="EMBL" id="JARKIB010000015">
    <property type="protein sequence ID" value="KAJ7771449.1"/>
    <property type="molecule type" value="Genomic_DNA"/>
</dbReference>
<feature type="region of interest" description="Disordered" evidence="1">
    <location>
        <begin position="136"/>
        <end position="174"/>
    </location>
</feature>